<keyword evidence="7" id="KW-0539">Nucleus</keyword>
<dbReference type="PANTHER" id="PTHR31587">
    <property type="entry name" value="TRANSMEMBRANE PROTEIN (DUF2215)"/>
    <property type="match status" value="1"/>
</dbReference>
<evidence type="ECO:0000256" key="6">
    <source>
        <dbReference type="ARBA" id="ARBA00023136"/>
    </source>
</evidence>
<feature type="region of interest" description="Disordered" evidence="8">
    <location>
        <begin position="380"/>
        <end position="404"/>
    </location>
</feature>
<evidence type="ECO:0008006" key="13">
    <source>
        <dbReference type="Google" id="ProtNLM"/>
    </source>
</evidence>
<keyword evidence="3 9" id="KW-0812">Transmembrane</keyword>
<reference evidence="11" key="1">
    <citation type="submission" date="2020-12" db="EMBL/GenBank/DDBJ databases">
        <title>WGS assembly of Carya illinoinensis cv. Pawnee.</title>
        <authorList>
            <person name="Platts A."/>
            <person name="Shu S."/>
            <person name="Wright S."/>
            <person name="Barry K."/>
            <person name="Edger P."/>
            <person name="Pires J.C."/>
            <person name="Schmutz J."/>
        </authorList>
    </citation>
    <scope>NUCLEOTIDE SEQUENCE</scope>
    <source>
        <tissue evidence="11">Leaf</tissue>
    </source>
</reference>
<evidence type="ECO:0000256" key="9">
    <source>
        <dbReference type="SAM" id="Phobius"/>
    </source>
</evidence>
<keyword evidence="12" id="KW-1185">Reference proteome</keyword>
<evidence type="ECO:0000256" key="4">
    <source>
        <dbReference type="ARBA" id="ARBA00022729"/>
    </source>
</evidence>
<evidence type="ECO:0000313" key="11">
    <source>
        <dbReference type="EMBL" id="KAG6663089.1"/>
    </source>
</evidence>
<keyword evidence="5 9" id="KW-1133">Transmembrane helix</keyword>
<organism evidence="11 12">
    <name type="scientific">Carya illinoinensis</name>
    <name type="common">Pecan</name>
    <dbReference type="NCBI Taxonomy" id="32201"/>
    <lineage>
        <taxon>Eukaryota</taxon>
        <taxon>Viridiplantae</taxon>
        <taxon>Streptophyta</taxon>
        <taxon>Embryophyta</taxon>
        <taxon>Tracheophyta</taxon>
        <taxon>Spermatophyta</taxon>
        <taxon>Magnoliopsida</taxon>
        <taxon>eudicotyledons</taxon>
        <taxon>Gunneridae</taxon>
        <taxon>Pentapetalae</taxon>
        <taxon>rosids</taxon>
        <taxon>fabids</taxon>
        <taxon>Fagales</taxon>
        <taxon>Juglandaceae</taxon>
        <taxon>Carya</taxon>
    </lineage>
</organism>
<feature type="transmembrane region" description="Helical" evidence="9">
    <location>
        <begin position="217"/>
        <end position="235"/>
    </location>
</feature>
<comment type="similarity">
    <text evidence="2">Belongs to the NEMP family.</text>
</comment>
<evidence type="ECO:0000256" key="3">
    <source>
        <dbReference type="ARBA" id="ARBA00022692"/>
    </source>
</evidence>
<protein>
    <recommendedName>
        <fullName evidence="13">Nuclear envelope integral membrane protein 1</fullName>
    </recommendedName>
</protein>
<evidence type="ECO:0000256" key="2">
    <source>
        <dbReference type="ARBA" id="ARBA00005748"/>
    </source>
</evidence>
<feature type="transmembrane region" description="Helical" evidence="9">
    <location>
        <begin position="255"/>
        <end position="278"/>
    </location>
</feature>
<dbReference type="PANTHER" id="PTHR31587:SF4">
    <property type="entry name" value="TRANSMEMBRANE PROTEIN (DUF2215)"/>
    <property type="match status" value="1"/>
</dbReference>
<dbReference type="Proteomes" id="UP000811609">
    <property type="component" value="Chromosome 2"/>
</dbReference>
<comment type="caution">
    <text evidence="11">The sequence shown here is derived from an EMBL/GenBank/DDBJ whole genome shotgun (WGS) entry which is preliminary data.</text>
</comment>
<name>A0A8T1R945_CARIL</name>
<dbReference type="Pfam" id="PF10225">
    <property type="entry name" value="NEMP"/>
    <property type="match status" value="1"/>
</dbReference>
<evidence type="ECO:0000256" key="1">
    <source>
        <dbReference type="ARBA" id="ARBA00004575"/>
    </source>
</evidence>
<gene>
    <name evidence="11" type="ORF">CIPAW_02G001800</name>
</gene>
<dbReference type="GO" id="GO:0005637">
    <property type="term" value="C:nuclear inner membrane"/>
    <property type="evidence" value="ECO:0007669"/>
    <property type="project" value="UniProtKB-SubCell"/>
</dbReference>
<comment type="subcellular location">
    <subcellularLocation>
        <location evidence="1">Nucleus inner membrane</location>
        <topology evidence="1">Multi-pass membrane protein</topology>
        <orientation evidence="1">Nucleoplasmic side</orientation>
    </subcellularLocation>
</comment>
<proteinExistence type="inferred from homology"/>
<dbReference type="InterPro" id="IPR019358">
    <property type="entry name" value="NEMP_fam"/>
</dbReference>
<dbReference type="AlphaFoldDB" id="A0A8T1R945"/>
<feature type="chain" id="PRO_5035717447" description="Nuclear envelope integral membrane protein 1" evidence="10">
    <location>
        <begin position="28"/>
        <end position="520"/>
    </location>
</feature>
<keyword evidence="4 10" id="KW-0732">Signal</keyword>
<keyword evidence="6 9" id="KW-0472">Membrane</keyword>
<evidence type="ECO:0000256" key="7">
    <source>
        <dbReference type="ARBA" id="ARBA00023242"/>
    </source>
</evidence>
<accession>A0A8T1R945</accession>
<sequence>MASPKPLRIFARILFLLFLAISGRASATESSLVVGQSTRLQLSSGLPMNNSPGLKPGASVIIERVHIRGLSRLNNLRKFAHTVKVNVSQKDPSIRLQNVEVCFHRNLSIGIGMCPQSQWEKVTKSSWVRSMSPFDNRLLDIRTTGSSLDKFEVSIEEELFSYRITCLILGIVLMSVSSYLSNSLIFYYGSAISIGVILVILIILFQGMKLLPTGRKNSLAIFIYSSAVGLGSFLLRYLPGLCHSILMEIGISEDMYYPLTIFLMAFVVLTGAWMGFWVVRKLVLMEDGSIDISTSHFVAWSIRILAAIMILQSSVDPLLAAEALIAGIIVSSLSRRICRLRFLRRLYKYDFTILELNDYLPSSGFQDLLPFHPLRNMMKSPRTKRKRTRVPDSSPFGDSDNEDLYNVRGDDGSKLFRPQTKNFTLAPCNSAGRGFSRTLPSQLSDSELLYPSTFHTTPERKKFSKAEWEMFTRDSTENALEELVSSPDFSRWLVDNAERITVNPNKGRRAVQRRKWLIWF</sequence>
<evidence type="ECO:0000256" key="8">
    <source>
        <dbReference type="SAM" id="MobiDB-lite"/>
    </source>
</evidence>
<dbReference type="EMBL" id="CM031810">
    <property type="protein sequence ID" value="KAG6663089.1"/>
    <property type="molecule type" value="Genomic_DNA"/>
</dbReference>
<evidence type="ECO:0000256" key="10">
    <source>
        <dbReference type="SAM" id="SignalP"/>
    </source>
</evidence>
<feature type="signal peptide" evidence="10">
    <location>
        <begin position="1"/>
        <end position="27"/>
    </location>
</feature>
<feature type="transmembrane region" description="Helical" evidence="9">
    <location>
        <begin position="185"/>
        <end position="205"/>
    </location>
</feature>
<evidence type="ECO:0000313" key="12">
    <source>
        <dbReference type="Proteomes" id="UP000811609"/>
    </source>
</evidence>
<evidence type="ECO:0000256" key="5">
    <source>
        <dbReference type="ARBA" id="ARBA00022989"/>
    </source>
</evidence>